<dbReference type="PROSITE" id="PS50930">
    <property type="entry name" value="HTH_LYTTR"/>
    <property type="match status" value="1"/>
</dbReference>
<evidence type="ECO:0000256" key="1">
    <source>
        <dbReference type="ARBA" id="ARBA00023125"/>
    </source>
</evidence>
<sequence>MNPLRLLLVDDEVPARARLRDLLGDIAAELPTEVVAEAGDGIAALERIEALAPGAIDIALIDIRMPRMDGIELAQHLARLPQPPAVIFATAYDQYAVKAFELNAIDYLLKPVRAERLAAALKKAGPASLPYAALRQLAPEGRRHLRCPERGRVLLVPVADVLYFKAEQKYVTARTAEREYLLEESLTQLEQEFAARLVRIHRNCLVARDAVIGCAREPVAGAEGEPPELHWTLALEGVPEHLVVSRRQWAQVKALLGI</sequence>
<dbReference type="SMART" id="SM00850">
    <property type="entry name" value="LytTR"/>
    <property type="match status" value="1"/>
</dbReference>
<dbReference type="GO" id="GO:0006355">
    <property type="term" value="P:regulation of DNA-templated transcription"/>
    <property type="evidence" value="ECO:0007669"/>
    <property type="project" value="TreeGrafter"/>
</dbReference>
<proteinExistence type="predicted"/>
<keyword evidence="6" id="KW-1185">Reference proteome</keyword>
<dbReference type="SUPFAM" id="SSF52172">
    <property type="entry name" value="CheY-like"/>
    <property type="match status" value="1"/>
</dbReference>
<keyword evidence="1" id="KW-0238">DNA-binding</keyword>
<dbReference type="SMART" id="SM00448">
    <property type="entry name" value="REC"/>
    <property type="match status" value="1"/>
</dbReference>
<evidence type="ECO:0000313" key="5">
    <source>
        <dbReference type="EMBL" id="RLJ62088.1"/>
    </source>
</evidence>
<protein>
    <submittedName>
        <fullName evidence="5">LytTR family two component transcriptional regulator</fullName>
    </submittedName>
</protein>
<dbReference type="AlphaFoldDB" id="A0A497X809"/>
<dbReference type="EMBL" id="RCCI01000008">
    <property type="protein sequence ID" value="RLJ62088.1"/>
    <property type="molecule type" value="Genomic_DNA"/>
</dbReference>
<evidence type="ECO:0000313" key="6">
    <source>
        <dbReference type="Proteomes" id="UP000268908"/>
    </source>
</evidence>
<feature type="domain" description="Response regulatory" evidence="3">
    <location>
        <begin position="5"/>
        <end position="125"/>
    </location>
</feature>
<feature type="domain" description="HTH LytTR-type" evidence="4">
    <location>
        <begin position="145"/>
        <end position="258"/>
    </location>
</feature>
<dbReference type="Gene3D" id="3.40.50.2300">
    <property type="match status" value="1"/>
</dbReference>
<name>A0A497X809_9PROT</name>
<evidence type="ECO:0000259" key="4">
    <source>
        <dbReference type="PROSITE" id="PS50930"/>
    </source>
</evidence>
<dbReference type="PANTHER" id="PTHR48111">
    <property type="entry name" value="REGULATOR OF RPOS"/>
    <property type="match status" value="1"/>
</dbReference>
<accession>A0A497X809</accession>
<dbReference type="Proteomes" id="UP000268908">
    <property type="component" value="Unassembled WGS sequence"/>
</dbReference>
<dbReference type="InterPro" id="IPR001789">
    <property type="entry name" value="Sig_transdc_resp-reg_receiver"/>
</dbReference>
<evidence type="ECO:0000256" key="2">
    <source>
        <dbReference type="PROSITE-ProRule" id="PRU00169"/>
    </source>
</evidence>
<dbReference type="Pfam" id="PF00072">
    <property type="entry name" value="Response_reg"/>
    <property type="match status" value="1"/>
</dbReference>
<dbReference type="GO" id="GO:0032993">
    <property type="term" value="C:protein-DNA complex"/>
    <property type="evidence" value="ECO:0007669"/>
    <property type="project" value="TreeGrafter"/>
</dbReference>
<dbReference type="Pfam" id="PF04397">
    <property type="entry name" value="LytTR"/>
    <property type="match status" value="1"/>
</dbReference>
<dbReference type="Gene3D" id="2.40.50.1020">
    <property type="entry name" value="LytTr DNA-binding domain"/>
    <property type="match status" value="1"/>
</dbReference>
<dbReference type="GO" id="GO:0005829">
    <property type="term" value="C:cytosol"/>
    <property type="evidence" value="ECO:0007669"/>
    <property type="project" value="TreeGrafter"/>
</dbReference>
<gene>
    <name evidence="5" type="ORF">DFR35_2731</name>
</gene>
<dbReference type="GO" id="GO:0000156">
    <property type="term" value="F:phosphorelay response regulator activity"/>
    <property type="evidence" value="ECO:0007669"/>
    <property type="project" value="TreeGrafter"/>
</dbReference>
<dbReference type="InterPro" id="IPR039420">
    <property type="entry name" value="WalR-like"/>
</dbReference>
<keyword evidence="2" id="KW-0597">Phosphoprotein</keyword>
<dbReference type="RefSeq" id="WP_121243225.1">
    <property type="nucleotide sequence ID" value="NZ_BHVV01000002.1"/>
</dbReference>
<dbReference type="InterPro" id="IPR011006">
    <property type="entry name" value="CheY-like_superfamily"/>
</dbReference>
<feature type="modified residue" description="4-aspartylphosphate" evidence="2">
    <location>
        <position position="62"/>
    </location>
</feature>
<comment type="caution">
    <text evidence="5">The sequence shown here is derived from an EMBL/GenBank/DDBJ whole genome shotgun (WGS) entry which is preliminary data.</text>
</comment>
<evidence type="ECO:0000259" key="3">
    <source>
        <dbReference type="PROSITE" id="PS50110"/>
    </source>
</evidence>
<organism evidence="5 6">
    <name type="scientific">Sulfurisoma sediminicola</name>
    <dbReference type="NCBI Taxonomy" id="1381557"/>
    <lineage>
        <taxon>Bacteria</taxon>
        <taxon>Pseudomonadati</taxon>
        <taxon>Pseudomonadota</taxon>
        <taxon>Betaproteobacteria</taxon>
        <taxon>Nitrosomonadales</taxon>
        <taxon>Sterolibacteriaceae</taxon>
        <taxon>Sulfurisoma</taxon>
    </lineage>
</organism>
<dbReference type="GO" id="GO:0000976">
    <property type="term" value="F:transcription cis-regulatory region binding"/>
    <property type="evidence" value="ECO:0007669"/>
    <property type="project" value="TreeGrafter"/>
</dbReference>
<dbReference type="PROSITE" id="PS50110">
    <property type="entry name" value="RESPONSE_REGULATORY"/>
    <property type="match status" value="1"/>
</dbReference>
<dbReference type="PANTHER" id="PTHR48111:SF3">
    <property type="entry name" value="TRANSCRIPTIONAL REGULATORY PROTEIN BTSR"/>
    <property type="match status" value="1"/>
</dbReference>
<dbReference type="InterPro" id="IPR007492">
    <property type="entry name" value="LytTR_DNA-bd_dom"/>
</dbReference>
<dbReference type="OrthoDB" id="236568at2"/>
<reference evidence="5 6" key="1">
    <citation type="submission" date="2018-10" db="EMBL/GenBank/DDBJ databases">
        <title>Genomic Encyclopedia of Type Strains, Phase IV (KMG-IV): sequencing the most valuable type-strain genomes for metagenomic binning, comparative biology and taxonomic classification.</title>
        <authorList>
            <person name="Goeker M."/>
        </authorList>
    </citation>
    <scope>NUCLEOTIDE SEQUENCE [LARGE SCALE GENOMIC DNA]</scope>
    <source>
        <strain evidence="5 6">DSM 26916</strain>
    </source>
</reference>